<dbReference type="InterPro" id="IPR043519">
    <property type="entry name" value="NT_sf"/>
</dbReference>
<dbReference type="RefSeq" id="WP_094206083.1">
    <property type="nucleotide sequence ID" value="NZ_JAJFDV010000008.1"/>
</dbReference>
<dbReference type="Pfam" id="PF04439">
    <property type="entry name" value="Adenyl_transf"/>
    <property type="match status" value="1"/>
</dbReference>
<gene>
    <name evidence="1" type="ORF">B9N49_06905</name>
</gene>
<dbReference type="InterPro" id="IPR007530">
    <property type="entry name" value="Aminoglycoside_adenylylTfrase"/>
</dbReference>
<dbReference type="EMBL" id="NDYC01000031">
    <property type="protein sequence ID" value="OXZ26884.1"/>
    <property type="molecule type" value="Genomic_DNA"/>
</dbReference>
<comment type="caution">
    <text evidence="1">The sequence shown here is derived from an EMBL/GenBank/DDBJ whole genome shotgun (WGS) entry which is preliminary data.</text>
</comment>
<dbReference type="SUPFAM" id="SSF81631">
    <property type="entry name" value="PAP/OAS1 substrate-binding domain"/>
    <property type="match status" value="1"/>
</dbReference>
<keyword evidence="1" id="KW-0808">Transferase</keyword>
<keyword evidence="1" id="KW-0548">Nucleotidyltransferase</keyword>
<accession>A0A233V3C6</accession>
<sequence>MVNNIKNTVMEFSKENEEVRSLIETGRRLNPTLKKDENTDYHFVFGVSDLEKFKDSHFIESLFGDVLMLEKSDKLTYTNKINPHNISYTIVLNDISKIRIFFIKENTMQAYINEDSQAEILVDKDQVLVGNSTKSDVCFRQLKPTKHEFESLVNQMFINSLNVAKGLYRKEEIYAIQMFYHVRENVDKMTGYYIGSNYDFNVNIGYNYEYIKTYLPKDHYERYLQTYPLPEIENLWSTLFKSCDLFRKQGLHVAELLGYEYPKRVDRDIMQKIRDIWQRSYD</sequence>
<reference evidence="2" key="1">
    <citation type="submission" date="2017-04" db="EMBL/GenBank/DDBJ databases">
        <title>Finegoldia magna isolated from orthopedic joint implant-associated infections.</title>
        <authorList>
            <person name="Bjorklund S."/>
            <person name="Bruggemann H."/>
            <person name="Jensen A."/>
            <person name="Hellmark B."/>
            <person name="Soderquist B."/>
        </authorList>
    </citation>
    <scope>NUCLEOTIDE SEQUENCE [LARGE SCALE GENOMIC DNA]</scope>
    <source>
        <strain evidence="2">CCUG 54800</strain>
    </source>
</reference>
<dbReference type="SUPFAM" id="SSF81301">
    <property type="entry name" value="Nucleotidyltransferase"/>
    <property type="match status" value="1"/>
</dbReference>
<evidence type="ECO:0000313" key="2">
    <source>
        <dbReference type="Proteomes" id="UP000215413"/>
    </source>
</evidence>
<evidence type="ECO:0000313" key="1">
    <source>
        <dbReference type="EMBL" id="OXZ26884.1"/>
    </source>
</evidence>
<dbReference type="Gene3D" id="3.30.460.10">
    <property type="entry name" value="Beta Polymerase, domain 2"/>
    <property type="match status" value="1"/>
</dbReference>
<dbReference type="GO" id="GO:0016779">
    <property type="term" value="F:nucleotidyltransferase activity"/>
    <property type="evidence" value="ECO:0007669"/>
    <property type="project" value="UniProtKB-KW"/>
</dbReference>
<name>A0A233V3C6_FINMA</name>
<proteinExistence type="predicted"/>
<dbReference type="AlphaFoldDB" id="A0A233V3C6"/>
<dbReference type="Proteomes" id="UP000215413">
    <property type="component" value="Unassembled WGS sequence"/>
</dbReference>
<protein>
    <submittedName>
        <fullName evidence="1">Adenylyltransferase</fullName>
    </submittedName>
</protein>
<organism evidence="1 2">
    <name type="scientific">Finegoldia magna</name>
    <name type="common">Peptostreptococcus magnus</name>
    <dbReference type="NCBI Taxonomy" id="1260"/>
    <lineage>
        <taxon>Bacteria</taxon>
        <taxon>Bacillati</taxon>
        <taxon>Bacillota</taxon>
        <taxon>Tissierellia</taxon>
        <taxon>Tissierellales</taxon>
        <taxon>Peptoniphilaceae</taxon>
        <taxon>Finegoldia</taxon>
    </lineage>
</organism>
<dbReference type="Gene3D" id="1.20.120.330">
    <property type="entry name" value="Nucleotidyltransferases domain 2"/>
    <property type="match status" value="1"/>
</dbReference>